<accession>X1FBF3</accession>
<dbReference type="AlphaFoldDB" id="X1FBF3"/>
<keyword evidence="1" id="KW-1133">Transmembrane helix</keyword>
<gene>
    <name evidence="2" type="ORF">S03H2_16644</name>
</gene>
<evidence type="ECO:0000313" key="2">
    <source>
        <dbReference type="EMBL" id="GAH42297.1"/>
    </source>
</evidence>
<comment type="caution">
    <text evidence="2">The sequence shown here is derived from an EMBL/GenBank/DDBJ whole genome shotgun (WGS) entry which is preliminary data.</text>
</comment>
<feature type="transmembrane region" description="Helical" evidence="1">
    <location>
        <begin position="12"/>
        <end position="33"/>
    </location>
</feature>
<name>X1FBF3_9ZZZZ</name>
<evidence type="ECO:0000256" key="1">
    <source>
        <dbReference type="SAM" id="Phobius"/>
    </source>
</evidence>
<feature type="non-terminal residue" evidence="2">
    <location>
        <position position="39"/>
    </location>
</feature>
<protein>
    <submittedName>
        <fullName evidence="2">Uncharacterized protein</fullName>
    </submittedName>
</protein>
<keyword evidence="1" id="KW-0812">Transmembrane</keyword>
<proteinExistence type="predicted"/>
<keyword evidence="1" id="KW-0472">Membrane</keyword>
<dbReference type="EMBL" id="BARU01008519">
    <property type="protein sequence ID" value="GAH42297.1"/>
    <property type="molecule type" value="Genomic_DNA"/>
</dbReference>
<organism evidence="2">
    <name type="scientific">marine sediment metagenome</name>
    <dbReference type="NCBI Taxonomy" id="412755"/>
    <lineage>
        <taxon>unclassified sequences</taxon>
        <taxon>metagenomes</taxon>
        <taxon>ecological metagenomes</taxon>
    </lineage>
</organism>
<reference evidence="2" key="1">
    <citation type="journal article" date="2014" name="Front. Microbiol.">
        <title>High frequency of phylogenetically diverse reductive dehalogenase-homologous genes in deep subseafloor sedimentary metagenomes.</title>
        <authorList>
            <person name="Kawai M."/>
            <person name="Futagami T."/>
            <person name="Toyoda A."/>
            <person name="Takaki Y."/>
            <person name="Nishi S."/>
            <person name="Hori S."/>
            <person name="Arai W."/>
            <person name="Tsubouchi T."/>
            <person name="Morono Y."/>
            <person name="Uchiyama I."/>
            <person name="Ito T."/>
            <person name="Fujiyama A."/>
            <person name="Inagaki F."/>
            <person name="Takami H."/>
        </authorList>
    </citation>
    <scope>NUCLEOTIDE SEQUENCE</scope>
    <source>
        <strain evidence="2">Expedition CK06-06</strain>
    </source>
</reference>
<sequence>MTYVLQGFLNIFHPITLFFMIIGVSWGILAGALPGFGAT</sequence>